<evidence type="ECO:0000313" key="10">
    <source>
        <dbReference type="EMBL" id="OCL15166.1"/>
    </source>
</evidence>
<dbReference type="PANTHER" id="PTHR46187">
    <property type="entry name" value="ALKALINE CERAMIDASE 3"/>
    <property type="match status" value="1"/>
</dbReference>
<evidence type="ECO:0000256" key="1">
    <source>
        <dbReference type="ARBA" id="ARBA00004141"/>
    </source>
</evidence>
<evidence type="ECO:0000256" key="9">
    <source>
        <dbReference type="SAM" id="Phobius"/>
    </source>
</evidence>
<dbReference type="Pfam" id="PF05875">
    <property type="entry name" value="Ceramidase"/>
    <property type="match status" value="1"/>
</dbReference>
<evidence type="ECO:0000256" key="5">
    <source>
        <dbReference type="ARBA" id="ARBA00022989"/>
    </source>
</evidence>
<reference evidence="10 11" key="1">
    <citation type="journal article" date="2016" name="Nat. Commun.">
        <title>Ectomycorrhizal ecology is imprinted in the genome of the dominant symbiotic fungus Cenococcum geophilum.</title>
        <authorList>
            <consortium name="DOE Joint Genome Institute"/>
            <person name="Peter M."/>
            <person name="Kohler A."/>
            <person name="Ohm R.A."/>
            <person name="Kuo A."/>
            <person name="Krutzmann J."/>
            <person name="Morin E."/>
            <person name="Arend M."/>
            <person name="Barry K.W."/>
            <person name="Binder M."/>
            <person name="Choi C."/>
            <person name="Clum A."/>
            <person name="Copeland A."/>
            <person name="Grisel N."/>
            <person name="Haridas S."/>
            <person name="Kipfer T."/>
            <person name="LaButti K."/>
            <person name="Lindquist E."/>
            <person name="Lipzen A."/>
            <person name="Maire R."/>
            <person name="Meier B."/>
            <person name="Mihaltcheva S."/>
            <person name="Molinier V."/>
            <person name="Murat C."/>
            <person name="Poggeler S."/>
            <person name="Quandt C.A."/>
            <person name="Sperisen C."/>
            <person name="Tritt A."/>
            <person name="Tisserant E."/>
            <person name="Crous P.W."/>
            <person name="Henrissat B."/>
            <person name="Nehls U."/>
            <person name="Egli S."/>
            <person name="Spatafora J.W."/>
            <person name="Grigoriev I.V."/>
            <person name="Martin F.M."/>
        </authorList>
    </citation>
    <scope>NUCLEOTIDE SEQUENCE [LARGE SCALE GENOMIC DNA]</scope>
    <source>
        <strain evidence="10 11">CBS 207.34</strain>
    </source>
</reference>
<comment type="cofactor">
    <cofactor evidence="8">
        <name>Zn(2+)</name>
        <dbReference type="ChEBI" id="CHEBI:29105"/>
    </cofactor>
</comment>
<dbReference type="AlphaFoldDB" id="A0A8E2FDH3"/>
<dbReference type="PANTHER" id="PTHR46187:SF3">
    <property type="entry name" value="ALKALINE CERAMIDASE 3"/>
    <property type="match status" value="1"/>
</dbReference>
<dbReference type="GO" id="GO:0046872">
    <property type="term" value="F:metal ion binding"/>
    <property type="evidence" value="ECO:0007669"/>
    <property type="project" value="UniProtKB-KW"/>
</dbReference>
<evidence type="ECO:0000256" key="2">
    <source>
        <dbReference type="ARBA" id="ARBA00009780"/>
    </source>
</evidence>
<keyword evidence="5 9" id="KW-1133">Transmembrane helix</keyword>
<keyword evidence="6 9" id="KW-0472">Membrane</keyword>
<dbReference type="GO" id="GO:0046514">
    <property type="term" value="P:ceramide catabolic process"/>
    <property type="evidence" value="ECO:0007669"/>
    <property type="project" value="TreeGrafter"/>
</dbReference>
<keyword evidence="7" id="KW-0106">Calcium</keyword>
<feature type="binding site" evidence="8">
    <location>
        <position position="253"/>
    </location>
    <ligand>
        <name>Zn(2+)</name>
        <dbReference type="ChEBI" id="CHEBI:29105"/>
        <note>catalytic</note>
    </ligand>
</feature>
<organism evidence="10 11">
    <name type="scientific">Glonium stellatum</name>
    <dbReference type="NCBI Taxonomy" id="574774"/>
    <lineage>
        <taxon>Eukaryota</taxon>
        <taxon>Fungi</taxon>
        <taxon>Dikarya</taxon>
        <taxon>Ascomycota</taxon>
        <taxon>Pezizomycotina</taxon>
        <taxon>Dothideomycetes</taxon>
        <taxon>Pleosporomycetidae</taxon>
        <taxon>Gloniales</taxon>
        <taxon>Gloniaceae</taxon>
        <taxon>Glonium</taxon>
    </lineage>
</organism>
<evidence type="ECO:0000256" key="6">
    <source>
        <dbReference type="ARBA" id="ARBA00023136"/>
    </source>
</evidence>
<feature type="transmembrane region" description="Helical" evidence="9">
    <location>
        <begin position="70"/>
        <end position="91"/>
    </location>
</feature>
<dbReference type="InterPro" id="IPR008901">
    <property type="entry name" value="ACER"/>
</dbReference>
<feature type="transmembrane region" description="Helical" evidence="9">
    <location>
        <begin position="123"/>
        <end position="144"/>
    </location>
</feature>
<keyword evidence="3 9" id="KW-0812">Transmembrane</keyword>
<feature type="transmembrane region" description="Helical" evidence="9">
    <location>
        <begin position="150"/>
        <end position="169"/>
    </location>
</feature>
<accession>A0A8E2FDH3</accession>
<evidence type="ECO:0000256" key="3">
    <source>
        <dbReference type="ARBA" id="ARBA00022692"/>
    </source>
</evidence>
<sequence length="319" mass="37008">MMSWLPSFPYPPSGEGYWSPVTSTLNWCEEDYYATTYSAEIVNSFTNLAFMFLAYKGISNCIQQGHDRVFLASFISYLVIGLGSFCFHSTLKYPMQLVDELSMIYTTCITFYATFSHGKSPQFAALLLLFLVCLATFITAYYHYLKDPLFHQNAFALLTAIVVFRNMYIMEANIRPKDRPLDESANAKDVAEQQRINRRDVETRRTMWKMIACGLSFIAAGFAIWNLDNAFCPTLRRWRRRLGLPWGILLEGHGWWHIMTSISAYYNLTWGIWLRHCLSNTYDEFELIWPSIITSVPVVVRRDKDALLKENEKVVKKTT</sequence>
<dbReference type="Proteomes" id="UP000250140">
    <property type="component" value="Unassembled WGS sequence"/>
</dbReference>
<keyword evidence="8" id="KW-0862">Zinc</keyword>
<feature type="binding site" evidence="7">
    <location>
        <position position="27"/>
    </location>
    <ligand>
        <name>Ca(2+)</name>
        <dbReference type="ChEBI" id="CHEBI:29108"/>
    </ligand>
</feature>
<dbReference type="GO" id="GO:0016811">
    <property type="term" value="F:hydrolase activity, acting on carbon-nitrogen (but not peptide) bonds, in linear amides"/>
    <property type="evidence" value="ECO:0007669"/>
    <property type="project" value="InterPro"/>
</dbReference>
<evidence type="ECO:0000313" key="11">
    <source>
        <dbReference type="Proteomes" id="UP000250140"/>
    </source>
</evidence>
<feature type="transmembrane region" description="Helical" evidence="9">
    <location>
        <begin position="207"/>
        <end position="227"/>
    </location>
</feature>
<comment type="subcellular location">
    <subcellularLocation>
        <location evidence="1">Membrane</location>
        <topology evidence="1">Multi-pass membrane protein</topology>
    </subcellularLocation>
</comment>
<feature type="binding site" evidence="8">
    <location>
        <position position="257"/>
    </location>
    <ligand>
        <name>Zn(2+)</name>
        <dbReference type="ChEBI" id="CHEBI:29105"/>
        <note>catalytic</note>
    </ligand>
</feature>
<feature type="transmembrane region" description="Helical" evidence="9">
    <location>
        <begin position="97"/>
        <end position="116"/>
    </location>
</feature>
<keyword evidence="7" id="KW-0479">Metal-binding</keyword>
<name>A0A8E2FDH3_9PEZI</name>
<keyword evidence="4" id="KW-0378">Hydrolase</keyword>
<feature type="binding site" evidence="7">
    <location>
        <position position="29"/>
    </location>
    <ligand>
        <name>Ca(2+)</name>
        <dbReference type="ChEBI" id="CHEBI:29108"/>
    </ligand>
</feature>
<feature type="binding site" evidence="8">
    <location>
        <position position="88"/>
    </location>
    <ligand>
        <name>Zn(2+)</name>
        <dbReference type="ChEBI" id="CHEBI:29105"/>
        <note>catalytic</note>
    </ligand>
</feature>
<proteinExistence type="inferred from homology"/>
<feature type="binding site" evidence="7">
    <location>
        <position position="40"/>
    </location>
    <ligand>
        <name>Ca(2+)</name>
        <dbReference type="ChEBI" id="CHEBI:29108"/>
    </ligand>
</feature>
<evidence type="ECO:0000256" key="8">
    <source>
        <dbReference type="PIRSR" id="PIRSR608901-2"/>
    </source>
</evidence>
<dbReference type="OrthoDB" id="187171at2759"/>
<dbReference type="GO" id="GO:0046513">
    <property type="term" value="P:ceramide biosynthetic process"/>
    <property type="evidence" value="ECO:0007669"/>
    <property type="project" value="TreeGrafter"/>
</dbReference>
<evidence type="ECO:0000256" key="7">
    <source>
        <dbReference type="PIRSR" id="PIRSR608901-1"/>
    </source>
</evidence>
<gene>
    <name evidence="10" type="ORF">AOQ84DRAFT_307683</name>
</gene>
<dbReference type="EMBL" id="KV748480">
    <property type="protein sequence ID" value="OCL15166.1"/>
    <property type="molecule type" value="Genomic_DNA"/>
</dbReference>
<evidence type="ECO:0000256" key="4">
    <source>
        <dbReference type="ARBA" id="ARBA00022801"/>
    </source>
</evidence>
<keyword evidence="11" id="KW-1185">Reference proteome</keyword>
<protein>
    <submittedName>
        <fullName evidence="10">Alkaline phytoceramidase</fullName>
    </submittedName>
</protein>
<comment type="similarity">
    <text evidence="2">Belongs to the alkaline ceramidase family.</text>
</comment>
<feature type="transmembrane region" description="Helical" evidence="9">
    <location>
        <begin position="41"/>
        <end position="58"/>
    </location>
</feature>
<dbReference type="GO" id="GO:0005789">
    <property type="term" value="C:endoplasmic reticulum membrane"/>
    <property type="evidence" value="ECO:0007669"/>
    <property type="project" value="TreeGrafter"/>
</dbReference>